<name>A0ABQ6R941_9STAP</name>
<comment type="caution">
    <text evidence="2">The sequence shown here is derived from an EMBL/GenBank/DDBJ whole genome shotgun (WGS) entry which is preliminary data.</text>
</comment>
<dbReference type="InterPro" id="IPR025870">
    <property type="entry name" value="Glyoxalase-like_dom"/>
</dbReference>
<dbReference type="Gene3D" id="3.10.180.10">
    <property type="entry name" value="2,3-Dihydroxybiphenyl 1,2-Dioxygenase, domain 1"/>
    <property type="match status" value="1"/>
</dbReference>
<gene>
    <name evidence="2" type="ORF">ERX35_006185</name>
</gene>
<proteinExistence type="predicted"/>
<dbReference type="InterPro" id="IPR029068">
    <property type="entry name" value="Glyas_Bleomycin-R_OHBP_Dase"/>
</dbReference>
<dbReference type="PANTHER" id="PTHR40265:SF1">
    <property type="entry name" value="GLYOXALASE-LIKE DOMAIN-CONTAINING PROTEIN"/>
    <property type="match status" value="1"/>
</dbReference>
<sequence length="248" mass="28399">MEDEVKDMLLKWDHIIHYIKNLEDFEFPDELLLLQPGGRHEALGTYNQLSYFDLSYVEFIDVFDESLVKQAAVDSKERLSFAATLERTHYKEGFKRLCFRTDDINALKDHFVSCGREVIGPNKMTRTKPDGQVISWQLLYIDDNSVRELPFFIQWDESDEDREQALISLFQPLTVKEIALVSKDKERTITEWQDLFGATYDGHALTLPGSPAFTITAGDFDGIRSITIASADADVNEVTVHGATYLFT</sequence>
<dbReference type="EMBL" id="SCWC02000003">
    <property type="protein sequence ID" value="KAA1039660.1"/>
    <property type="molecule type" value="Genomic_DNA"/>
</dbReference>
<accession>A0ABQ6R941</accession>
<protein>
    <submittedName>
        <fullName evidence="2">VOC family protein</fullName>
    </submittedName>
</protein>
<evidence type="ECO:0000313" key="2">
    <source>
        <dbReference type="EMBL" id="KAA1039660.1"/>
    </source>
</evidence>
<feature type="domain" description="Glyoxalase-like" evidence="1">
    <location>
        <begin position="12"/>
        <end position="195"/>
    </location>
</feature>
<dbReference type="Pfam" id="PF13468">
    <property type="entry name" value="Glyoxalase_3"/>
    <property type="match status" value="1"/>
</dbReference>
<reference evidence="2 3" key="1">
    <citation type="submission" date="2019-09" db="EMBL/GenBank/DDBJ databases">
        <authorList>
            <person name="Mazhar S."/>
            <person name="Altermann E."/>
            <person name="Hill C."/>
            <person name="Mcauliffe O."/>
        </authorList>
    </citation>
    <scope>NUCLEOTIDE SEQUENCE [LARGE SCALE GENOMIC DNA]</scope>
    <source>
        <strain evidence="2 3">ATCC 51831</strain>
    </source>
</reference>
<dbReference type="PANTHER" id="PTHR40265">
    <property type="entry name" value="BLL2707 PROTEIN"/>
    <property type="match status" value="1"/>
</dbReference>
<organism evidence="2 3">
    <name type="scientific">Macrococcus equipercicus</name>
    <dbReference type="NCBI Taxonomy" id="69967"/>
    <lineage>
        <taxon>Bacteria</taxon>
        <taxon>Bacillati</taxon>
        <taxon>Bacillota</taxon>
        <taxon>Bacilli</taxon>
        <taxon>Bacillales</taxon>
        <taxon>Staphylococcaceae</taxon>
        <taxon>Macrococcus</taxon>
    </lineage>
</organism>
<keyword evidence="3" id="KW-1185">Reference proteome</keyword>
<dbReference type="Proteomes" id="UP000295735">
    <property type="component" value="Unassembled WGS sequence"/>
</dbReference>
<dbReference type="SUPFAM" id="SSF54593">
    <property type="entry name" value="Glyoxalase/Bleomycin resistance protein/Dihydroxybiphenyl dioxygenase"/>
    <property type="match status" value="1"/>
</dbReference>
<evidence type="ECO:0000313" key="3">
    <source>
        <dbReference type="Proteomes" id="UP000295735"/>
    </source>
</evidence>
<evidence type="ECO:0000259" key="1">
    <source>
        <dbReference type="Pfam" id="PF13468"/>
    </source>
</evidence>